<sequence length="71" mass="7424">MQTCGICGRVLNVEADPLSGDCGGDCWGCIGLIEAKHGWQQSVDFVAAEIASGLRDADGKPKPPEQPLPKS</sequence>
<evidence type="ECO:0000313" key="1">
    <source>
        <dbReference type="EMBL" id="SEG21185.1"/>
    </source>
</evidence>
<gene>
    <name evidence="1" type="ORF">SAMN05421819_2218</name>
</gene>
<organism evidence="1 2">
    <name type="scientific">Bryocella elongata</name>
    <dbReference type="NCBI Taxonomy" id="863522"/>
    <lineage>
        <taxon>Bacteria</taxon>
        <taxon>Pseudomonadati</taxon>
        <taxon>Acidobacteriota</taxon>
        <taxon>Terriglobia</taxon>
        <taxon>Terriglobales</taxon>
        <taxon>Acidobacteriaceae</taxon>
        <taxon>Bryocella</taxon>
    </lineage>
</organism>
<keyword evidence="2" id="KW-1185">Reference proteome</keyword>
<reference evidence="1 2" key="1">
    <citation type="submission" date="2016-10" db="EMBL/GenBank/DDBJ databases">
        <authorList>
            <person name="de Groot N.N."/>
        </authorList>
    </citation>
    <scope>NUCLEOTIDE SEQUENCE [LARGE SCALE GENOMIC DNA]</scope>
    <source>
        <strain evidence="1 2">DSM 22489</strain>
    </source>
</reference>
<protein>
    <submittedName>
        <fullName evidence="1">Uncharacterized protein</fullName>
    </submittedName>
</protein>
<proteinExistence type="predicted"/>
<dbReference type="AlphaFoldDB" id="A0A1H5YBR4"/>
<name>A0A1H5YBR4_9BACT</name>
<dbReference type="Proteomes" id="UP000236728">
    <property type="component" value="Unassembled WGS sequence"/>
</dbReference>
<accession>A0A1H5YBR4</accession>
<dbReference type="EMBL" id="FNVA01000003">
    <property type="protein sequence ID" value="SEG21185.1"/>
    <property type="molecule type" value="Genomic_DNA"/>
</dbReference>
<evidence type="ECO:0000313" key="2">
    <source>
        <dbReference type="Proteomes" id="UP000236728"/>
    </source>
</evidence>